<accession>A0AAV5VTV7</accession>
<name>A0AAV5VTV7_9BILA</name>
<evidence type="ECO:0000313" key="3">
    <source>
        <dbReference type="EMBL" id="GMT23122.1"/>
    </source>
</evidence>
<comment type="similarity">
    <text evidence="1">Belongs to the nematode receptor-like protein sre family.</text>
</comment>
<keyword evidence="2" id="KW-1133">Transmembrane helix</keyword>
<organism evidence="3 4">
    <name type="scientific">Pristionchus fissidentatus</name>
    <dbReference type="NCBI Taxonomy" id="1538716"/>
    <lineage>
        <taxon>Eukaryota</taxon>
        <taxon>Metazoa</taxon>
        <taxon>Ecdysozoa</taxon>
        <taxon>Nematoda</taxon>
        <taxon>Chromadorea</taxon>
        <taxon>Rhabditida</taxon>
        <taxon>Rhabditina</taxon>
        <taxon>Diplogasteromorpha</taxon>
        <taxon>Diplogasteroidea</taxon>
        <taxon>Neodiplogasteridae</taxon>
        <taxon>Pristionchus</taxon>
    </lineage>
</organism>
<dbReference type="GO" id="GO:0016020">
    <property type="term" value="C:membrane"/>
    <property type="evidence" value="ECO:0007669"/>
    <property type="project" value="InterPro"/>
</dbReference>
<dbReference type="InterPro" id="IPR004151">
    <property type="entry name" value="7TM_GPCR_serpentine_rcpt_Sre"/>
</dbReference>
<keyword evidence="2" id="KW-0472">Membrane</keyword>
<reference evidence="3" key="1">
    <citation type="submission" date="2023-10" db="EMBL/GenBank/DDBJ databases">
        <title>Genome assembly of Pristionchus species.</title>
        <authorList>
            <person name="Yoshida K."/>
            <person name="Sommer R.J."/>
        </authorList>
    </citation>
    <scope>NUCLEOTIDE SEQUENCE</scope>
    <source>
        <strain evidence="3">RS5133</strain>
    </source>
</reference>
<proteinExistence type="inferred from homology"/>
<feature type="transmembrane region" description="Helical" evidence="2">
    <location>
        <begin position="35"/>
        <end position="56"/>
    </location>
</feature>
<evidence type="ECO:0008006" key="5">
    <source>
        <dbReference type="Google" id="ProtNLM"/>
    </source>
</evidence>
<dbReference type="Proteomes" id="UP001432322">
    <property type="component" value="Unassembled WGS sequence"/>
</dbReference>
<gene>
    <name evidence="3" type="ORF">PFISCL1PPCAC_14419</name>
</gene>
<feature type="transmembrane region" description="Helical" evidence="2">
    <location>
        <begin position="6"/>
        <end position="23"/>
    </location>
</feature>
<dbReference type="GO" id="GO:0007606">
    <property type="term" value="P:sensory perception of chemical stimulus"/>
    <property type="evidence" value="ECO:0007669"/>
    <property type="project" value="InterPro"/>
</dbReference>
<dbReference type="EMBL" id="BTSY01000004">
    <property type="protein sequence ID" value="GMT23122.1"/>
    <property type="molecule type" value="Genomic_DNA"/>
</dbReference>
<evidence type="ECO:0000313" key="4">
    <source>
        <dbReference type="Proteomes" id="UP001432322"/>
    </source>
</evidence>
<feature type="non-terminal residue" evidence="3">
    <location>
        <position position="1"/>
    </location>
</feature>
<sequence length="137" mass="15943">CSYSYWLAISFLTVERAIATYFVRTYEDRFHSLRWQLLLIVGFVLFIFLSDLNLFAIPEPTLLIVCFSNTFTNLAVMYLIKHHNGRKNSIGKALSFRYQVTENLLVSAMFPLSYTIGFLHSAAMRKILVCIKFLKKK</sequence>
<feature type="non-terminal residue" evidence="3">
    <location>
        <position position="137"/>
    </location>
</feature>
<keyword evidence="4" id="KW-1185">Reference proteome</keyword>
<feature type="transmembrane region" description="Helical" evidence="2">
    <location>
        <begin position="62"/>
        <end position="80"/>
    </location>
</feature>
<comment type="caution">
    <text evidence="3">The sequence shown here is derived from an EMBL/GenBank/DDBJ whole genome shotgun (WGS) entry which is preliminary data.</text>
</comment>
<protein>
    <recommendedName>
        <fullName evidence="5">G protein-coupled receptor</fullName>
    </recommendedName>
</protein>
<keyword evidence="2" id="KW-0812">Transmembrane</keyword>
<evidence type="ECO:0000256" key="1">
    <source>
        <dbReference type="ARBA" id="ARBA00006803"/>
    </source>
</evidence>
<evidence type="ECO:0000256" key="2">
    <source>
        <dbReference type="SAM" id="Phobius"/>
    </source>
</evidence>
<dbReference type="AlphaFoldDB" id="A0AAV5VTV7"/>
<dbReference type="Pfam" id="PF03125">
    <property type="entry name" value="Sre"/>
    <property type="match status" value="1"/>
</dbReference>